<reference evidence="6" key="3">
    <citation type="submission" date="2016-11" db="EMBL/GenBank/DDBJ databases">
        <authorList>
            <person name="Jaros S."/>
            <person name="Januszkiewicz K."/>
            <person name="Wedrychowicz H."/>
        </authorList>
    </citation>
    <scope>NUCLEOTIDE SEQUENCE [LARGE SCALE GENOMIC DNA]</scope>
    <source>
        <strain evidence="6">DSM 1682</strain>
    </source>
</reference>
<reference evidence="5" key="2">
    <citation type="submission" date="2016-01" db="EMBL/GenBank/DDBJ databases">
        <authorList>
            <person name="Poehlein A."/>
            <person name="Schlien K."/>
            <person name="Gottschalk G."/>
            <person name="Buckel W."/>
            <person name="Daniel R."/>
        </authorList>
    </citation>
    <scope>NUCLEOTIDE SEQUENCE [LARGE SCALE GENOMIC DNA]</scope>
    <source>
        <strain evidence="5">X2</strain>
    </source>
</reference>
<evidence type="ECO:0000313" key="5">
    <source>
        <dbReference type="Proteomes" id="UP000068026"/>
    </source>
</evidence>
<accession>A0A110A6W1</accession>
<keyword evidence="1 2" id="KW-0732">Signal</keyword>
<protein>
    <submittedName>
        <fullName evidence="4">Repeat domain-containing protein</fullName>
    </submittedName>
</protein>
<dbReference type="RefSeq" id="WP_066046607.1">
    <property type="nucleotide sequence ID" value="NZ_CP014223.1"/>
</dbReference>
<dbReference type="AlphaFoldDB" id="A0A110A6W1"/>
<proteinExistence type="predicted"/>
<dbReference type="EMBL" id="FQUA01000001">
    <property type="protein sequence ID" value="SHE30066.1"/>
    <property type="molecule type" value="Genomic_DNA"/>
</dbReference>
<feature type="chain" id="PRO_5044547980" evidence="2">
    <location>
        <begin position="22"/>
        <end position="442"/>
    </location>
</feature>
<name>A0A110A6W1_ANAPI</name>
<sequence length="442" mass="48585">MKKAIMLLIGVCLFCMTGCSGKDGDQSISLSPAEQEAYVAQIDAVMDEFYWSYDKDSLSFHGGEIPQDTKENARLFNASQDAGYPLKSVVGSQSVVATAELLHYNGDTAGEVNCIFVSNHLAGVYYIGGYDEEEYSLRERNPFLANGDFTAYENWTGINSGYRELSGSLPADGFVAKNRSGVVASIQDGKVELYHLSGRVISRMRKINPAKGVEAVSAVFLENGKEDMLVVLWAEMAEEAIEGEGEINRAEKIVFYDSKLQPVTEVPLESGGATALGSEKGKLFLFTGQAMETYESGGEGWHKTQRESLRHRVTQCHIADLDGDGTAEFLMTDGMDLYMYHHLETGLLKLWSTHLGVESLYGALYSGDLNGDGVKEVYICDATGTAIRYILTERGLRSSNEDIQYGQAIYPCDWNGDGIDDYWNVTEDVTRTGKLFLSKPAS</sequence>
<dbReference type="Proteomes" id="UP000184204">
    <property type="component" value="Unassembled WGS sequence"/>
</dbReference>
<dbReference type="OrthoDB" id="2042525at2"/>
<keyword evidence="5" id="KW-1185">Reference proteome</keyword>
<reference evidence="4" key="4">
    <citation type="submission" date="2016-11" db="EMBL/GenBank/DDBJ databases">
        <authorList>
            <person name="Varghese N."/>
            <person name="Submissions S."/>
        </authorList>
    </citation>
    <scope>NUCLEOTIDE SEQUENCE</scope>
    <source>
        <strain evidence="4">DSM 1682</strain>
    </source>
</reference>
<gene>
    <name evidence="3" type="ORF">CPRO_00740</name>
    <name evidence="4" type="ORF">SAMN02745151_00284</name>
</gene>
<organism evidence="4 6">
    <name type="scientific">Anaerotignum propionicum DSM 1682</name>
    <dbReference type="NCBI Taxonomy" id="991789"/>
    <lineage>
        <taxon>Bacteria</taxon>
        <taxon>Bacillati</taxon>
        <taxon>Bacillota</taxon>
        <taxon>Clostridia</taxon>
        <taxon>Lachnospirales</taxon>
        <taxon>Anaerotignaceae</taxon>
        <taxon>Anaerotignum</taxon>
    </lineage>
</organism>
<dbReference type="InterPro" id="IPR013517">
    <property type="entry name" value="FG-GAP"/>
</dbReference>
<evidence type="ECO:0000313" key="3">
    <source>
        <dbReference type="EMBL" id="AMJ39698.1"/>
    </source>
</evidence>
<dbReference type="Pfam" id="PF13517">
    <property type="entry name" value="FG-GAP_3"/>
    <property type="match status" value="1"/>
</dbReference>
<evidence type="ECO:0000313" key="4">
    <source>
        <dbReference type="EMBL" id="SHE30066.1"/>
    </source>
</evidence>
<dbReference type="KEGG" id="cpro:CPRO_00740"/>
<feature type="signal peptide" evidence="2">
    <location>
        <begin position="1"/>
        <end position="21"/>
    </location>
</feature>
<dbReference type="InterPro" id="IPR028994">
    <property type="entry name" value="Integrin_alpha_N"/>
</dbReference>
<dbReference type="SUPFAM" id="SSF69318">
    <property type="entry name" value="Integrin alpha N-terminal domain"/>
    <property type="match status" value="1"/>
</dbReference>
<evidence type="ECO:0000256" key="2">
    <source>
        <dbReference type="SAM" id="SignalP"/>
    </source>
</evidence>
<evidence type="ECO:0000256" key="1">
    <source>
        <dbReference type="ARBA" id="ARBA00022729"/>
    </source>
</evidence>
<evidence type="ECO:0000313" key="6">
    <source>
        <dbReference type="Proteomes" id="UP000184204"/>
    </source>
</evidence>
<dbReference type="EMBL" id="CP014223">
    <property type="protein sequence ID" value="AMJ39698.1"/>
    <property type="molecule type" value="Genomic_DNA"/>
</dbReference>
<dbReference type="Proteomes" id="UP000068026">
    <property type="component" value="Chromosome"/>
</dbReference>
<reference evidence="3 5" key="1">
    <citation type="journal article" date="2016" name="Genome Announc.">
        <title>Complete Genome Sequence of the Amino Acid-Fermenting Clostridium propionicum X2 (DSM 1682).</title>
        <authorList>
            <person name="Poehlein A."/>
            <person name="Schlien K."/>
            <person name="Chowdhury N.P."/>
            <person name="Gottschalk G."/>
            <person name="Buckel W."/>
            <person name="Daniel R."/>
        </authorList>
    </citation>
    <scope>NUCLEOTIDE SEQUENCE [LARGE SCALE GENOMIC DNA]</scope>
    <source>
        <strain evidence="3 5">X2</strain>
    </source>
</reference>